<comment type="caution">
    <text evidence="7">The sequence shown here is derived from an EMBL/GenBank/DDBJ whole genome shotgun (WGS) entry which is preliminary data.</text>
</comment>
<dbReference type="PROSITE" id="PS50928">
    <property type="entry name" value="ABC_TM1"/>
    <property type="match status" value="1"/>
</dbReference>
<feature type="transmembrane region" description="Helical" evidence="5">
    <location>
        <begin position="150"/>
        <end position="168"/>
    </location>
</feature>
<dbReference type="PANTHER" id="PTHR43839:SF3">
    <property type="entry name" value="OLIGOPEPTIDE ABC TRANSPORTER, PERMEASE PROTEIN"/>
    <property type="match status" value="1"/>
</dbReference>
<feature type="transmembrane region" description="Helical" evidence="5">
    <location>
        <begin position="7"/>
        <end position="29"/>
    </location>
</feature>
<dbReference type="AlphaFoldDB" id="A0AA43XJF3"/>
<feature type="transmembrane region" description="Helical" evidence="5">
    <location>
        <begin position="343"/>
        <end position="362"/>
    </location>
</feature>
<protein>
    <submittedName>
        <fullName evidence="7">ABC transporter permease subunit</fullName>
    </submittedName>
</protein>
<dbReference type="PANTHER" id="PTHR43839">
    <property type="entry name" value="OPPC IN A BINDING PROTEIN-DEPENDENT TRANSPORT SYSTEM"/>
    <property type="match status" value="1"/>
</dbReference>
<evidence type="ECO:0000256" key="2">
    <source>
        <dbReference type="ARBA" id="ARBA00022692"/>
    </source>
</evidence>
<dbReference type="EMBL" id="SUMG01000002">
    <property type="protein sequence ID" value="NBG87426.1"/>
    <property type="molecule type" value="Genomic_DNA"/>
</dbReference>
<keyword evidence="3 5" id="KW-1133">Transmembrane helix</keyword>
<feature type="transmembrane region" description="Helical" evidence="5">
    <location>
        <begin position="219"/>
        <end position="239"/>
    </location>
</feature>
<proteinExistence type="inferred from homology"/>
<comment type="subcellular location">
    <subcellularLocation>
        <location evidence="5">Cell membrane</location>
        <topology evidence="5">Multi-pass membrane protein</topology>
    </subcellularLocation>
    <subcellularLocation>
        <location evidence="1">Membrane</location>
        <topology evidence="1">Multi-pass membrane protein</topology>
    </subcellularLocation>
</comment>
<sequence length="641" mass="72564">MMRKINITLLMGTVIAAFLVMMAFFPQWFTDQDPNTQQPRIQVEEQEVDGEMVKVYNQPPHAPNPEAWMGTDGVGRDLWTRLVYGTHTTLKAVILAVFFRFLVAIPVGVSAGMKLPLFSKGLKVFNTLFTAIPGLIFSFIVLNIEYIRNLPLNQAMPIFVTVLTIVGWPKLARQIEERTEIIMEEDFIEGEIALGKHQGQILKENVLPHLTPSLISWSFLEMGLVLFLLAQLSILGIFIGPSQGAMVIDGNPQWFTAVNAEWSNLLARAPVDIRAGHYWLVLFPGLFFFLGITGFNLIGEGLKEEFQKRESRIVSWIQQGIHQLSPALYLKQITRFKKYRFPIVIKTTAVLLLLGFIIYPGAQSLYSFDGEQSRQHLENLLDRKEGQQGVQDYITEKMEEAGLVKSGEDSYVFSSEDGNHGETLIGILPGENWEKIKDPDGWREKQNLVIIGTRYDGIYQGEERISPTRATGAANAITLAEIMAGASEGLEQTLMFVFWDGQGSQVNIEEPNRYMRNPVIPTNRVNYRYLDLGYIPQDSQRSLQVSLYTSKAQQIQFQQLMFDVQNTLDRNQLQYHLTMNLRGSGAIAGLSLSSLFSIGVGEEYYSFMEKETPDPGDSHETFLEQQGQFILDMLTMTEHFD</sequence>
<dbReference type="Gene3D" id="1.10.3720.10">
    <property type="entry name" value="MetI-like"/>
    <property type="match status" value="1"/>
</dbReference>
<dbReference type="GO" id="GO:0055085">
    <property type="term" value="P:transmembrane transport"/>
    <property type="evidence" value="ECO:0007669"/>
    <property type="project" value="InterPro"/>
</dbReference>
<evidence type="ECO:0000256" key="4">
    <source>
        <dbReference type="ARBA" id="ARBA00023136"/>
    </source>
</evidence>
<evidence type="ECO:0000256" key="1">
    <source>
        <dbReference type="ARBA" id="ARBA00004141"/>
    </source>
</evidence>
<evidence type="ECO:0000313" key="7">
    <source>
        <dbReference type="EMBL" id="NBG87426.1"/>
    </source>
</evidence>
<dbReference type="InterPro" id="IPR035906">
    <property type="entry name" value="MetI-like_sf"/>
</dbReference>
<gene>
    <name evidence="7" type="ORF">ISALK_02815</name>
</gene>
<evidence type="ECO:0000259" key="6">
    <source>
        <dbReference type="PROSITE" id="PS50928"/>
    </source>
</evidence>
<organism evidence="7 8">
    <name type="scientific">Isachenkonia alkalipeptolytica</name>
    <dbReference type="NCBI Taxonomy" id="2565777"/>
    <lineage>
        <taxon>Bacteria</taxon>
        <taxon>Bacillati</taxon>
        <taxon>Bacillota</taxon>
        <taxon>Clostridia</taxon>
        <taxon>Eubacteriales</taxon>
        <taxon>Clostridiaceae</taxon>
        <taxon>Isachenkonia</taxon>
    </lineage>
</organism>
<evidence type="ECO:0000313" key="8">
    <source>
        <dbReference type="Proteomes" id="UP000449710"/>
    </source>
</evidence>
<feature type="domain" description="ABC transmembrane type-1" evidence="6">
    <location>
        <begin position="86"/>
        <end position="299"/>
    </location>
</feature>
<keyword evidence="2 5" id="KW-0812">Transmembrane</keyword>
<feature type="transmembrane region" description="Helical" evidence="5">
    <location>
        <begin position="124"/>
        <end position="144"/>
    </location>
</feature>
<accession>A0AA43XJF3</accession>
<comment type="similarity">
    <text evidence="5">Belongs to the binding-protein-dependent transport system permease family.</text>
</comment>
<feature type="transmembrane region" description="Helical" evidence="5">
    <location>
        <begin position="92"/>
        <end position="112"/>
    </location>
</feature>
<dbReference type="GO" id="GO:0005886">
    <property type="term" value="C:plasma membrane"/>
    <property type="evidence" value="ECO:0007669"/>
    <property type="project" value="UniProtKB-SubCell"/>
</dbReference>
<dbReference type="SUPFAM" id="SSF161098">
    <property type="entry name" value="MetI-like"/>
    <property type="match status" value="1"/>
</dbReference>
<evidence type="ECO:0000256" key="5">
    <source>
        <dbReference type="RuleBase" id="RU363032"/>
    </source>
</evidence>
<dbReference type="InterPro" id="IPR000515">
    <property type="entry name" value="MetI-like"/>
</dbReference>
<dbReference type="CDD" id="cd06261">
    <property type="entry name" value="TM_PBP2"/>
    <property type="match status" value="1"/>
</dbReference>
<dbReference type="Pfam" id="PF00528">
    <property type="entry name" value="BPD_transp_1"/>
    <property type="match status" value="1"/>
</dbReference>
<reference evidence="7 8" key="1">
    <citation type="submission" date="2019-04" db="EMBL/GenBank/DDBJ databases">
        <title>Isachenkonia alkalipeptolytica gen. nov. sp. nov. a new anaerobic, alkiliphilic organothrophic bacterium capable to reduce synthesized ferrihydrite isolated from a soda lake.</title>
        <authorList>
            <person name="Toshchakov S.V."/>
            <person name="Zavarzina D.G."/>
            <person name="Zhilina T.N."/>
            <person name="Kostrikina N.A."/>
            <person name="Kublanov I.V."/>
        </authorList>
    </citation>
    <scope>NUCLEOTIDE SEQUENCE [LARGE SCALE GENOMIC DNA]</scope>
    <source>
        <strain evidence="7 8">Z-1701</strain>
    </source>
</reference>
<evidence type="ECO:0000256" key="3">
    <source>
        <dbReference type="ARBA" id="ARBA00022989"/>
    </source>
</evidence>
<keyword evidence="4 5" id="KW-0472">Membrane</keyword>
<keyword evidence="5" id="KW-0813">Transport</keyword>
<name>A0AA43XJF3_9CLOT</name>
<dbReference type="Proteomes" id="UP000449710">
    <property type="component" value="Unassembled WGS sequence"/>
</dbReference>
<keyword evidence="8" id="KW-1185">Reference proteome</keyword>
<feature type="transmembrane region" description="Helical" evidence="5">
    <location>
        <begin position="278"/>
        <end position="299"/>
    </location>
</feature>
<dbReference type="Gene3D" id="3.40.630.10">
    <property type="entry name" value="Zn peptidases"/>
    <property type="match status" value="1"/>
</dbReference>